<feature type="active site" description="Proton acceptor" evidence="9">
    <location>
        <position position="313"/>
    </location>
</feature>
<comment type="catalytic activity">
    <reaction evidence="1 8">
        <text>alpha-D-glucose = beta-D-glucose</text>
        <dbReference type="Rhea" id="RHEA:10264"/>
        <dbReference type="ChEBI" id="CHEBI:15903"/>
        <dbReference type="ChEBI" id="CHEBI:17925"/>
        <dbReference type="EC" id="5.1.3.3"/>
    </reaction>
</comment>
<comment type="similarity">
    <text evidence="3 8">Belongs to the aldose epimerase family.</text>
</comment>
<dbReference type="NCBIfam" id="NF008277">
    <property type="entry name" value="PRK11055.1"/>
    <property type="match status" value="1"/>
</dbReference>
<accession>A0A2S7N598</accession>
<dbReference type="GO" id="GO:0004034">
    <property type="term" value="F:aldose 1-epimerase activity"/>
    <property type="evidence" value="ECO:0007669"/>
    <property type="project" value="UniProtKB-EC"/>
</dbReference>
<dbReference type="PANTHER" id="PTHR10091:SF0">
    <property type="entry name" value="GALACTOSE MUTAROTASE"/>
    <property type="match status" value="1"/>
</dbReference>
<sequence length="347" mass="38789">MKIREESFGAVNGHEVIQFAFTTEKGMTMKCINYGCIITDLIVPDRNGKLDNVVLGFDRLEDYVEYSPFFGAVVGRIAGRIANGCFSLDGNTYQLPKNQSGNTLHGGLKGFDKVIWDYELIERGTAAGVVFSYISPDGEEGFPGELQVKTTYLLDENGSLEISYEAHTDQDTIINLTNHSYFNLNGDLNKKILDHTLQLKSSSFLELGHDLIPTGELLPVEGTPFDFRKETQISQGVDNGIEQNKLAGGGYDHPFCLDSHFEKEIILEDSQSGRKLVVETDQPAVVIYTCNQYEGDYSIRGVKPHDHMAICLETQGYPDAINQPHFPSIVLKKDDTYKAVTRYSFDW</sequence>
<organism evidence="12 13">
    <name type="scientific">Pradoshia eiseniae</name>
    <dbReference type="NCBI Taxonomy" id="2064768"/>
    <lineage>
        <taxon>Bacteria</taxon>
        <taxon>Bacillati</taxon>
        <taxon>Bacillota</taxon>
        <taxon>Bacilli</taxon>
        <taxon>Bacillales</taxon>
        <taxon>Bacillaceae</taxon>
        <taxon>Pradoshia</taxon>
    </lineage>
</organism>
<dbReference type="GO" id="GO:0006006">
    <property type="term" value="P:glucose metabolic process"/>
    <property type="evidence" value="ECO:0007669"/>
    <property type="project" value="TreeGrafter"/>
</dbReference>
<dbReference type="CDD" id="cd09019">
    <property type="entry name" value="galactose_mutarotase_like"/>
    <property type="match status" value="1"/>
</dbReference>
<dbReference type="OrthoDB" id="9779408at2"/>
<evidence type="ECO:0000256" key="6">
    <source>
        <dbReference type="ARBA" id="ARBA00023235"/>
    </source>
</evidence>
<evidence type="ECO:0000256" key="9">
    <source>
        <dbReference type="PIRSR" id="PIRSR005096-1"/>
    </source>
</evidence>
<dbReference type="UniPathway" id="UPA00242"/>
<evidence type="ECO:0000256" key="3">
    <source>
        <dbReference type="ARBA" id="ARBA00006206"/>
    </source>
</evidence>
<dbReference type="Pfam" id="PF01263">
    <property type="entry name" value="Aldose_epim"/>
    <property type="match status" value="1"/>
</dbReference>
<dbReference type="InterPro" id="IPR008183">
    <property type="entry name" value="Aldose_1/G6P_1-epimerase"/>
</dbReference>
<comment type="pathway">
    <text evidence="2 8">Carbohydrate metabolism; hexose metabolism.</text>
</comment>
<dbReference type="InterPro" id="IPR014718">
    <property type="entry name" value="GH-type_carb-bd"/>
</dbReference>
<evidence type="ECO:0000313" key="13">
    <source>
        <dbReference type="Proteomes" id="UP000239663"/>
    </source>
</evidence>
<dbReference type="GO" id="GO:0005737">
    <property type="term" value="C:cytoplasm"/>
    <property type="evidence" value="ECO:0007669"/>
    <property type="project" value="TreeGrafter"/>
</dbReference>
<dbReference type="PROSITE" id="PS00545">
    <property type="entry name" value="ALDOSE_1_EPIMERASE"/>
    <property type="match status" value="1"/>
</dbReference>
<evidence type="ECO:0000256" key="1">
    <source>
        <dbReference type="ARBA" id="ARBA00001614"/>
    </source>
</evidence>
<evidence type="ECO:0000256" key="5">
    <source>
        <dbReference type="ARBA" id="ARBA00014165"/>
    </source>
</evidence>
<keyword evidence="6 8" id="KW-0413">Isomerase</keyword>
<dbReference type="SUPFAM" id="SSF74650">
    <property type="entry name" value="Galactose mutarotase-like"/>
    <property type="match status" value="1"/>
</dbReference>
<dbReference type="EMBL" id="PKOZ01000001">
    <property type="protein sequence ID" value="PQD97120.1"/>
    <property type="molecule type" value="Genomic_DNA"/>
</dbReference>
<dbReference type="RefSeq" id="WP_104848215.1">
    <property type="nucleotide sequence ID" value="NZ_PKOZ01000001.1"/>
</dbReference>
<protein>
    <recommendedName>
        <fullName evidence="5 8">Aldose 1-epimerase</fullName>
        <ecNumber evidence="4 8">5.1.3.3</ecNumber>
    </recommendedName>
</protein>
<dbReference type="EC" id="5.1.3.3" evidence="4 8"/>
<dbReference type="InterPro" id="IPR018052">
    <property type="entry name" value="Ald1_epimerase_CS"/>
</dbReference>
<dbReference type="PIRSF" id="PIRSF005096">
    <property type="entry name" value="GALM"/>
    <property type="match status" value="1"/>
</dbReference>
<dbReference type="InterPro" id="IPR047215">
    <property type="entry name" value="Galactose_mutarotase-like"/>
</dbReference>
<evidence type="ECO:0000256" key="4">
    <source>
        <dbReference type="ARBA" id="ARBA00013185"/>
    </source>
</evidence>
<dbReference type="InterPro" id="IPR011013">
    <property type="entry name" value="Gal_mutarotase_sf_dom"/>
</dbReference>
<evidence type="ECO:0000313" key="12">
    <source>
        <dbReference type="EMBL" id="PQD97120.1"/>
    </source>
</evidence>
<dbReference type="InterPro" id="IPR015443">
    <property type="entry name" value="Aldose_1-epimerase"/>
</dbReference>
<evidence type="ECO:0000256" key="10">
    <source>
        <dbReference type="PIRSR" id="PIRSR005096-2"/>
    </source>
</evidence>
<keyword evidence="7 8" id="KW-0119">Carbohydrate metabolism</keyword>
<dbReference type="AlphaFoldDB" id="A0A2S7N598"/>
<comment type="caution">
    <text evidence="12">The sequence shown here is derived from an EMBL/GenBank/DDBJ whole genome shotgun (WGS) entry which is preliminary data.</text>
</comment>
<dbReference type="Proteomes" id="UP000239663">
    <property type="component" value="Unassembled WGS sequence"/>
</dbReference>
<feature type="binding site" evidence="10">
    <location>
        <position position="252"/>
    </location>
    <ligand>
        <name>beta-D-galactose</name>
        <dbReference type="ChEBI" id="CHEBI:27667"/>
    </ligand>
</feature>
<evidence type="ECO:0000256" key="11">
    <source>
        <dbReference type="PIRSR" id="PIRSR005096-3"/>
    </source>
</evidence>
<evidence type="ECO:0000256" key="8">
    <source>
        <dbReference type="PIRNR" id="PIRNR005096"/>
    </source>
</evidence>
<dbReference type="GO" id="GO:0033499">
    <property type="term" value="P:galactose catabolic process via UDP-galactose, Leloir pathway"/>
    <property type="evidence" value="ECO:0007669"/>
    <property type="project" value="TreeGrafter"/>
</dbReference>
<dbReference type="GO" id="GO:0030246">
    <property type="term" value="F:carbohydrate binding"/>
    <property type="evidence" value="ECO:0007669"/>
    <property type="project" value="InterPro"/>
</dbReference>
<reference evidence="12 13" key="1">
    <citation type="submission" date="2017-12" db="EMBL/GenBank/DDBJ databases">
        <title>Taxonomic description and draft genome of Pradoshia cofamensis Gen. nov., sp. nov., a thermotolerant bacillale isolated from anterior gut of earthworm Eisenia fetida.</title>
        <authorList>
            <person name="Saha T."/>
            <person name="Chakraborty R."/>
        </authorList>
    </citation>
    <scope>NUCLEOTIDE SEQUENCE [LARGE SCALE GENOMIC DNA]</scope>
    <source>
        <strain evidence="12 13">EAG3</strain>
    </source>
</reference>
<keyword evidence="13" id="KW-1185">Reference proteome</keyword>
<feature type="binding site" evidence="11">
    <location>
        <begin position="179"/>
        <end position="181"/>
    </location>
    <ligand>
        <name>beta-D-galactose</name>
        <dbReference type="ChEBI" id="CHEBI:27667"/>
    </ligand>
</feature>
<proteinExistence type="inferred from homology"/>
<evidence type="ECO:0000256" key="7">
    <source>
        <dbReference type="ARBA" id="ARBA00023277"/>
    </source>
</evidence>
<gene>
    <name evidence="12" type="ORF">CYL18_04395</name>
</gene>
<dbReference type="Gene3D" id="2.70.98.10">
    <property type="match status" value="1"/>
</dbReference>
<evidence type="ECO:0000256" key="2">
    <source>
        <dbReference type="ARBA" id="ARBA00005028"/>
    </source>
</evidence>
<dbReference type="PANTHER" id="PTHR10091">
    <property type="entry name" value="ALDOSE-1-EPIMERASE"/>
    <property type="match status" value="1"/>
</dbReference>
<name>A0A2S7N598_9BACI</name>
<feature type="active site" description="Proton donor" evidence="9">
    <location>
        <position position="179"/>
    </location>
</feature>